<dbReference type="Pfam" id="PF12710">
    <property type="entry name" value="HAD"/>
    <property type="match status" value="1"/>
</dbReference>
<comment type="caution">
    <text evidence="1">The sequence shown here is derived from an EMBL/GenBank/DDBJ whole genome shotgun (WGS) entry which is preliminary data.</text>
</comment>
<proteinExistence type="predicted"/>
<dbReference type="InterPro" id="IPR023214">
    <property type="entry name" value="HAD_sf"/>
</dbReference>
<dbReference type="Proteomes" id="UP000642748">
    <property type="component" value="Unassembled WGS sequence"/>
</dbReference>
<keyword evidence="2" id="KW-1185">Reference proteome</keyword>
<name>A0A8J3QKW3_9ACTN</name>
<dbReference type="AlphaFoldDB" id="A0A8J3QKW3"/>
<evidence type="ECO:0000313" key="2">
    <source>
        <dbReference type="Proteomes" id="UP000642748"/>
    </source>
</evidence>
<dbReference type="SUPFAM" id="SSF56784">
    <property type="entry name" value="HAD-like"/>
    <property type="match status" value="1"/>
</dbReference>
<dbReference type="InterPro" id="IPR050155">
    <property type="entry name" value="HAD-like_hydrolase_sf"/>
</dbReference>
<dbReference type="GO" id="GO:0006281">
    <property type="term" value="P:DNA repair"/>
    <property type="evidence" value="ECO:0007669"/>
    <property type="project" value="TreeGrafter"/>
</dbReference>
<dbReference type="Gene3D" id="3.40.50.1000">
    <property type="entry name" value="HAD superfamily/HAD-like"/>
    <property type="match status" value="1"/>
</dbReference>
<evidence type="ECO:0000313" key="1">
    <source>
        <dbReference type="EMBL" id="GIH12481.1"/>
    </source>
</evidence>
<protein>
    <submittedName>
        <fullName evidence="1">Haloacid dehalogenase</fullName>
    </submittedName>
</protein>
<reference evidence="1" key="1">
    <citation type="submission" date="2021-01" db="EMBL/GenBank/DDBJ databases">
        <title>Whole genome shotgun sequence of Rugosimonospora africana NBRC 104875.</title>
        <authorList>
            <person name="Komaki H."/>
            <person name="Tamura T."/>
        </authorList>
    </citation>
    <scope>NUCLEOTIDE SEQUENCE</scope>
    <source>
        <strain evidence="1">NBRC 104875</strain>
    </source>
</reference>
<dbReference type="EMBL" id="BONZ01000007">
    <property type="protein sequence ID" value="GIH12481.1"/>
    <property type="molecule type" value="Genomic_DNA"/>
</dbReference>
<dbReference type="SFLD" id="SFLDS00003">
    <property type="entry name" value="Haloacid_Dehalogenase"/>
    <property type="match status" value="1"/>
</dbReference>
<dbReference type="RefSeq" id="WP_203916203.1">
    <property type="nucleotide sequence ID" value="NZ_BONZ01000007.1"/>
</dbReference>
<dbReference type="Gene3D" id="1.10.150.240">
    <property type="entry name" value="Putative phosphatase, domain 2"/>
    <property type="match status" value="1"/>
</dbReference>
<accession>A0A8J3QKW3</accession>
<sequence length="236" mass="25345">MTNDDARPRLILWDIDHTLIETRGAGGEFARAAFEEITGIRPEEMADANGKTERVILAESLRAHGIEPTDEHQQRYAQALPAQYQQHADHLRERGRALPGAAAAIAALAQVPGVIQTVLTGNYKAVAATKLQTFTLDSRLDFEVGAYADDGAERADLVQVAQRRAADKYGRPFTHQNTIVIGDTTHDVAAAHNGGARIVAIASGNDSAERLRAAGADRVFNDLTDTIAVTDAVASK</sequence>
<dbReference type="InterPro" id="IPR036412">
    <property type="entry name" value="HAD-like_sf"/>
</dbReference>
<dbReference type="GO" id="GO:0005829">
    <property type="term" value="C:cytosol"/>
    <property type="evidence" value="ECO:0007669"/>
    <property type="project" value="TreeGrafter"/>
</dbReference>
<dbReference type="InterPro" id="IPR023198">
    <property type="entry name" value="PGP-like_dom2"/>
</dbReference>
<dbReference type="SFLD" id="SFLDG01129">
    <property type="entry name" value="C1.5:_HAD__Beta-PGM__Phosphata"/>
    <property type="match status" value="1"/>
</dbReference>
<gene>
    <name evidence="1" type="ORF">Raf01_06530</name>
</gene>
<dbReference type="PANTHER" id="PTHR43434:SF1">
    <property type="entry name" value="PHOSPHOGLYCOLATE PHOSPHATASE"/>
    <property type="match status" value="1"/>
</dbReference>
<dbReference type="PANTHER" id="PTHR43434">
    <property type="entry name" value="PHOSPHOGLYCOLATE PHOSPHATASE"/>
    <property type="match status" value="1"/>
</dbReference>
<organism evidence="1 2">
    <name type="scientific">Rugosimonospora africana</name>
    <dbReference type="NCBI Taxonomy" id="556532"/>
    <lineage>
        <taxon>Bacteria</taxon>
        <taxon>Bacillati</taxon>
        <taxon>Actinomycetota</taxon>
        <taxon>Actinomycetes</taxon>
        <taxon>Micromonosporales</taxon>
        <taxon>Micromonosporaceae</taxon>
        <taxon>Rugosimonospora</taxon>
    </lineage>
</organism>
<dbReference type="GO" id="GO:0008967">
    <property type="term" value="F:phosphoglycolate phosphatase activity"/>
    <property type="evidence" value="ECO:0007669"/>
    <property type="project" value="TreeGrafter"/>
</dbReference>